<dbReference type="GO" id="GO:0016712">
    <property type="term" value="F:oxidoreductase activity, acting on paired donors, with incorporation or reduction of molecular oxygen, reduced flavin or flavoprotein as one donor, and incorporation of one atom of oxygen"/>
    <property type="evidence" value="ECO:0007669"/>
    <property type="project" value="InterPro"/>
</dbReference>
<dbReference type="FunFam" id="1.10.630.10:FF:000238">
    <property type="entry name" value="Cytochrome P450 2A6"/>
    <property type="match status" value="1"/>
</dbReference>
<evidence type="ECO:0000256" key="3">
    <source>
        <dbReference type="ARBA" id="ARBA00004406"/>
    </source>
</evidence>
<dbReference type="PROSITE" id="PS00086">
    <property type="entry name" value="CYTOCHROME_P450"/>
    <property type="match status" value="1"/>
</dbReference>
<dbReference type="InterPro" id="IPR001128">
    <property type="entry name" value="Cyt_P450"/>
</dbReference>
<keyword evidence="10 13" id="KW-0408">Iron</keyword>
<evidence type="ECO:0000256" key="9">
    <source>
        <dbReference type="ARBA" id="ARBA00023002"/>
    </source>
</evidence>
<evidence type="ECO:0000256" key="15">
    <source>
        <dbReference type="SAM" id="Phobius"/>
    </source>
</evidence>
<organism evidence="16 17">
    <name type="scientific">Myodes glareolus</name>
    <name type="common">Bank vole</name>
    <name type="synonym">Clethrionomys glareolus</name>
    <dbReference type="NCBI Taxonomy" id="447135"/>
    <lineage>
        <taxon>Eukaryota</taxon>
        <taxon>Metazoa</taxon>
        <taxon>Chordata</taxon>
        <taxon>Craniata</taxon>
        <taxon>Vertebrata</taxon>
        <taxon>Euteleostomi</taxon>
        <taxon>Mammalia</taxon>
        <taxon>Eutheria</taxon>
        <taxon>Euarchontoglires</taxon>
        <taxon>Glires</taxon>
        <taxon>Rodentia</taxon>
        <taxon>Myomorpha</taxon>
        <taxon>Muroidea</taxon>
        <taxon>Cricetidae</taxon>
        <taxon>Arvicolinae</taxon>
        <taxon>Myodes</taxon>
    </lineage>
</organism>
<keyword evidence="11 14" id="KW-0503">Monooxygenase</keyword>
<dbReference type="GO" id="GO:0020037">
    <property type="term" value="F:heme binding"/>
    <property type="evidence" value="ECO:0007669"/>
    <property type="project" value="InterPro"/>
</dbReference>
<comment type="cofactor">
    <cofactor evidence="1 13">
        <name>heme</name>
        <dbReference type="ChEBI" id="CHEBI:30413"/>
    </cofactor>
</comment>
<dbReference type="PRINTS" id="PR00385">
    <property type="entry name" value="P450"/>
</dbReference>
<dbReference type="PANTHER" id="PTHR24300:SF177">
    <property type="entry name" value="CYTOCHROME P450 2J2"/>
    <property type="match status" value="1"/>
</dbReference>
<comment type="caution">
    <text evidence="16">The sequence shown here is derived from an EMBL/GenBank/DDBJ whole genome shotgun (WGS) entry which is preliminary data.</text>
</comment>
<evidence type="ECO:0000256" key="11">
    <source>
        <dbReference type="ARBA" id="ARBA00023033"/>
    </source>
</evidence>
<keyword evidence="15" id="KW-1133">Transmembrane helix</keyword>
<evidence type="ECO:0000256" key="4">
    <source>
        <dbReference type="ARBA" id="ARBA00010617"/>
    </source>
</evidence>
<evidence type="ECO:0000256" key="6">
    <source>
        <dbReference type="ARBA" id="ARBA00022723"/>
    </source>
</evidence>
<dbReference type="InterPro" id="IPR036396">
    <property type="entry name" value="Cyt_P450_sf"/>
</dbReference>
<dbReference type="InterPro" id="IPR008071">
    <property type="entry name" value="Cyt_P450_E_grp-I_CYP2J-like"/>
</dbReference>
<dbReference type="PRINTS" id="PR01688">
    <property type="entry name" value="EP450ICYP2J"/>
</dbReference>
<evidence type="ECO:0000313" key="17">
    <source>
        <dbReference type="Proteomes" id="UP001488838"/>
    </source>
</evidence>
<gene>
    <name evidence="16" type="ORF">U0070_018380</name>
</gene>
<keyword evidence="12 15" id="KW-0472">Membrane</keyword>
<keyword evidence="6 13" id="KW-0479">Metal-binding</keyword>
<evidence type="ECO:0000256" key="5">
    <source>
        <dbReference type="ARBA" id="ARBA00022617"/>
    </source>
</evidence>
<dbReference type="GO" id="GO:0005506">
    <property type="term" value="F:iron ion binding"/>
    <property type="evidence" value="ECO:0007669"/>
    <property type="project" value="InterPro"/>
</dbReference>
<name>A0AAW0JVC2_MYOGA</name>
<keyword evidence="9 14" id="KW-0560">Oxidoreductase</keyword>
<dbReference type="AlphaFoldDB" id="A0AAW0JVC2"/>
<dbReference type="PRINTS" id="PR00463">
    <property type="entry name" value="EP450I"/>
</dbReference>
<comment type="subcellular location">
    <subcellularLocation>
        <location evidence="3">Endoplasmic reticulum membrane</location>
        <topology evidence="3">Peripheral membrane protein</topology>
    </subcellularLocation>
    <subcellularLocation>
        <location evidence="2">Microsome membrane</location>
        <topology evidence="2">Peripheral membrane protein</topology>
    </subcellularLocation>
</comment>
<dbReference type="SUPFAM" id="SSF48264">
    <property type="entry name" value="Cytochrome P450"/>
    <property type="match status" value="1"/>
</dbReference>
<dbReference type="Proteomes" id="UP001488838">
    <property type="component" value="Unassembled WGS sequence"/>
</dbReference>
<dbReference type="EMBL" id="JBBHLL010000017">
    <property type="protein sequence ID" value="KAK7830655.1"/>
    <property type="molecule type" value="Genomic_DNA"/>
</dbReference>
<keyword evidence="5 13" id="KW-0349">Heme</keyword>
<keyword evidence="8" id="KW-0492">Microsome</keyword>
<reference evidence="16 17" key="1">
    <citation type="journal article" date="2023" name="bioRxiv">
        <title>Conserved and derived expression patterns and positive selection on dental genes reveal complex evolutionary context of ever-growing rodent molars.</title>
        <authorList>
            <person name="Calamari Z.T."/>
            <person name="Song A."/>
            <person name="Cohen E."/>
            <person name="Akter M."/>
            <person name="Roy R.D."/>
            <person name="Hallikas O."/>
            <person name="Christensen M.M."/>
            <person name="Li P."/>
            <person name="Marangoni P."/>
            <person name="Jernvall J."/>
            <person name="Klein O.D."/>
        </authorList>
    </citation>
    <scope>NUCLEOTIDE SEQUENCE [LARGE SCALE GENOMIC DNA]</scope>
    <source>
        <strain evidence="16">V071</strain>
    </source>
</reference>
<protein>
    <submittedName>
        <fullName evidence="16">Uncharacterized protein</fullName>
    </submittedName>
</protein>
<evidence type="ECO:0000256" key="2">
    <source>
        <dbReference type="ARBA" id="ARBA00004174"/>
    </source>
</evidence>
<dbReference type="InterPro" id="IPR050182">
    <property type="entry name" value="Cytochrome_P450_fam2"/>
</dbReference>
<evidence type="ECO:0000256" key="14">
    <source>
        <dbReference type="RuleBase" id="RU000461"/>
    </source>
</evidence>
<dbReference type="GO" id="GO:0006082">
    <property type="term" value="P:organic acid metabolic process"/>
    <property type="evidence" value="ECO:0007669"/>
    <property type="project" value="TreeGrafter"/>
</dbReference>
<dbReference type="PANTHER" id="PTHR24300">
    <property type="entry name" value="CYTOCHROME P450 508A4-RELATED"/>
    <property type="match status" value="1"/>
</dbReference>
<dbReference type="GO" id="GO:0005789">
    <property type="term" value="C:endoplasmic reticulum membrane"/>
    <property type="evidence" value="ECO:0007669"/>
    <property type="project" value="UniProtKB-SubCell"/>
</dbReference>
<dbReference type="InterPro" id="IPR002401">
    <property type="entry name" value="Cyt_P450_E_grp-I"/>
</dbReference>
<evidence type="ECO:0000256" key="8">
    <source>
        <dbReference type="ARBA" id="ARBA00022848"/>
    </source>
</evidence>
<keyword evidence="17" id="KW-1185">Reference proteome</keyword>
<evidence type="ECO:0000256" key="7">
    <source>
        <dbReference type="ARBA" id="ARBA00022824"/>
    </source>
</evidence>
<sequence length="485" mass="55096">MLAAAGSLVTSIWAGLHIRTLLLAVITFLFLADYLKRRHPKNFPPGPQRLPFLGNLLHKGMEQPHLVVQQTTRLTMRGTRSFRDMSTLAANYGNMFQLVKKYGNVISLDFGIKSSVIVSSLPLIKEAFTHLEENFMGRPQFPLQNLVHNENGLFFSSGQIWKEQRRFALMTLRNFGLGKKSIEQRIQEETRHLVGVIKEEEGQPFNPHFKINNAASNIICSITFGERFDYHDSQFQELLRLLDEAMYLGSSKMVRVSILVSFILGENWTGHPDKTTTSFNEENLICSTLDLFFAGTETTSTTLRWALLYMAVYPEIQAKVQAEIDRVIGQEKQPSLADRDSMPYTNAVVHEVQRMANIIPLNVPRKVTADTMLAGFHLPKGSILQTNLTALHRDPKEWATPDIFNPEHFLENGEFKKRESFLPFSMGKRACLGEQLARSELFIFFSALVQKFTFKPPVNEKLSLKSRRGVPVSPVSHRLCAVPRS</sequence>
<evidence type="ECO:0000256" key="13">
    <source>
        <dbReference type="PIRSR" id="PIRSR602401-1"/>
    </source>
</evidence>
<comment type="similarity">
    <text evidence="4 14">Belongs to the cytochrome P450 family.</text>
</comment>
<dbReference type="Pfam" id="PF00067">
    <property type="entry name" value="p450"/>
    <property type="match status" value="2"/>
</dbReference>
<evidence type="ECO:0000256" key="10">
    <source>
        <dbReference type="ARBA" id="ARBA00023004"/>
    </source>
</evidence>
<dbReference type="GO" id="GO:0006805">
    <property type="term" value="P:xenobiotic metabolic process"/>
    <property type="evidence" value="ECO:0007669"/>
    <property type="project" value="TreeGrafter"/>
</dbReference>
<feature type="transmembrane region" description="Helical" evidence="15">
    <location>
        <begin position="12"/>
        <end position="32"/>
    </location>
</feature>
<evidence type="ECO:0000256" key="12">
    <source>
        <dbReference type="ARBA" id="ARBA00023136"/>
    </source>
</evidence>
<accession>A0AAW0JVC2</accession>
<dbReference type="InterPro" id="IPR017972">
    <property type="entry name" value="Cyt_P450_CS"/>
</dbReference>
<evidence type="ECO:0000256" key="1">
    <source>
        <dbReference type="ARBA" id="ARBA00001971"/>
    </source>
</evidence>
<feature type="binding site" description="axial binding residue" evidence="13">
    <location>
        <position position="431"/>
    </location>
    <ligand>
        <name>heme</name>
        <dbReference type="ChEBI" id="CHEBI:30413"/>
    </ligand>
    <ligandPart>
        <name>Fe</name>
        <dbReference type="ChEBI" id="CHEBI:18248"/>
    </ligandPart>
</feature>
<evidence type="ECO:0000313" key="16">
    <source>
        <dbReference type="EMBL" id="KAK7830655.1"/>
    </source>
</evidence>
<dbReference type="Gene3D" id="1.10.630.10">
    <property type="entry name" value="Cytochrome P450"/>
    <property type="match status" value="2"/>
</dbReference>
<keyword evidence="7" id="KW-0256">Endoplasmic reticulum</keyword>
<keyword evidence="15" id="KW-0812">Transmembrane</keyword>
<proteinExistence type="inferred from homology"/>